<evidence type="ECO:0000313" key="1">
    <source>
        <dbReference type="EMBL" id="KAA8624128.1"/>
    </source>
</evidence>
<dbReference type="GO" id="GO:0003676">
    <property type="term" value="F:nucleic acid binding"/>
    <property type="evidence" value="ECO:0007669"/>
    <property type="project" value="InterPro"/>
</dbReference>
<dbReference type="EMBL" id="NMPR01000257">
    <property type="protein sequence ID" value="KAA8624128.1"/>
    <property type="molecule type" value="Genomic_DNA"/>
</dbReference>
<name>A0A8S8ZFS4_SORMA</name>
<dbReference type="InterPro" id="IPR036397">
    <property type="entry name" value="RNaseH_sf"/>
</dbReference>
<dbReference type="AlphaFoldDB" id="A0A8S8ZFS4"/>
<sequence>MFTDSSRCRRLDRVSAGAYAVVFNCYAPGTEYHGCEVAAGWPVGDKKSHGCEGLAIKQAIKVAFTELTTLEQLLPQGPKAKVKVQIFCDNLRLLQELAGLKNYPVEDIDHIASLQRWSQRFRARFTGGNSPFPAKLQLFWVPAHINEVVLHQKADAMVRKVCETQMPLLSVDGEEQLCYHWDTLFQKSYQGPLDDCLQAQPRVAGSTVPTPTAMNMSHASRKTSRKTAARARSTRKLLISTISTTARALSSLNNPTTEVMTANG</sequence>
<dbReference type="VEuPathDB" id="FungiDB:SMAC_02025"/>
<reference evidence="1 2" key="1">
    <citation type="submission" date="2017-07" db="EMBL/GenBank/DDBJ databases">
        <title>Genome sequence of the Sordaria macrospora wild type strain R19027.</title>
        <authorList>
            <person name="Nowrousian M."/>
            <person name="Teichert I."/>
            <person name="Kueck U."/>
        </authorList>
    </citation>
    <scope>NUCLEOTIDE SEQUENCE [LARGE SCALE GENOMIC DNA]</scope>
    <source>
        <strain evidence="1 2">R19027</strain>
        <tissue evidence="1">Mycelium</tissue>
    </source>
</reference>
<proteinExistence type="predicted"/>
<protein>
    <submittedName>
        <fullName evidence="1">Uncharacterized protein</fullName>
    </submittedName>
</protein>
<evidence type="ECO:0000313" key="2">
    <source>
        <dbReference type="Proteomes" id="UP000433876"/>
    </source>
</evidence>
<comment type="caution">
    <text evidence="1">The sequence shown here is derived from an EMBL/GenBank/DDBJ whole genome shotgun (WGS) entry which is preliminary data.</text>
</comment>
<organism evidence="1 2">
    <name type="scientific">Sordaria macrospora</name>
    <dbReference type="NCBI Taxonomy" id="5147"/>
    <lineage>
        <taxon>Eukaryota</taxon>
        <taxon>Fungi</taxon>
        <taxon>Dikarya</taxon>
        <taxon>Ascomycota</taxon>
        <taxon>Pezizomycotina</taxon>
        <taxon>Sordariomycetes</taxon>
        <taxon>Sordariomycetidae</taxon>
        <taxon>Sordariales</taxon>
        <taxon>Sordariaceae</taxon>
        <taxon>Sordaria</taxon>
    </lineage>
</organism>
<dbReference type="Proteomes" id="UP000433876">
    <property type="component" value="Unassembled WGS sequence"/>
</dbReference>
<accession>A0A8S8ZFS4</accession>
<gene>
    <name evidence="1" type="ORF">SMACR_02025</name>
</gene>
<dbReference type="Gene3D" id="3.30.420.10">
    <property type="entry name" value="Ribonuclease H-like superfamily/Ribonuclease H"/>
    <property type="match status" value="1"/>
</dbReference>